<keyword evidence="4" id="KW-1015">Disulfide bond</keyword>
<dbReference type="PANTHER" id="PTHR24276">
    <property type="entry name" value="POLYSERASE-RELATED"/>
    <property type="match status" value="1"/>
</dbReference>
<evidence type="ECO:0000256" key="1">
    <source>
        <dbReference type="ARBA" id="ARBA00007664"/>
    </source>
</evidence>
<keyword evidence="3" id="KW-0843">Virulence</keyword>
<sequence>MKTTITSVLGLASALLLALCVQAESPSLALVALGSEDNPQLCVGVQISTQHVLVHSTCATNKGPLTMAHVLDISTTSSSNSTETTTLQAALGHSIAIANSTIIPAANGSTPAQSVHVLALEDPLLSDTSYPATLPLKTPYPSYLTVNENTTMISIDMATLRVSLVHGTIFVDDSSCDQPACALPLEVEEREAFNQPTQWSFLLTQSGDGASFRLLGIGGGPVTDRNGVWGFEWLPQALATSSFPEHGVYGVNTVLAVSKEIYGGKDVKTTSEYTEFIVGLRETVDGPMLCAGALIAPGWVLTAAGCARTSPVWVAIDTLPTRGKATEIIAIKRMIPHPNVSSHMLNFMLVRLTRASSRRPIKYNQSKDNTPVSAMATAFGYGATSYHTSKLNDRLRSNKVEVLGAEYCPKSLWDRISKENMCVKKQLCYGDFGGPVITDAWSSKRELFGIISYEFYCLGANYYNVVGRVSAVAKWIDAVIQYTSD</sequence>
<evidence type="ECO:0000256" key="7">
    <source>
        <dbReference type="SAM" id="SignalP"/>
    </source>
</evidence>
<evidence type="ECO:0000256" key="4">
    <source>
        <dbReference type="ARBA" id="ARBA00023157"/>
    </source>
</evidence>
<dbReference type="AlphaFoldDB" id="A0A8K1CJW9"/>
<reference evidence="9" key="1">
    <citation type="submission" date="2019-03" db="EMBL/GenBank/DDBJ databases">
        <title>Long read genome sequence of the mycoparasitic Pythium oligandrum ATCC 38472 isolated from sugarbeet rhizosphere.</title>
        <authorList>
            <person name="Gaulin E."/>
        </authorList>
    </citation>
    <scope>NUCLEOTIDE SEQUENCE</scope>
    <source>
        <strain evidence="9">ATCC 38472_TT</strain>
    </source>
</reference>
<dbReference type="SUPFAM" id="SSF50494">
    <property type="entry name" value="Trypsin-like serine proteases"/>
    <property type="match status" value="2"/>
</dbReference>
<dbReference type="GO" id="GO:0007586">
    <property type="term" value="P:digestion"/>
    <property type="evidence" value="ECO:0007669"/>
    <property type="project" value="UniProtKB-KW"/>
</dbReference>
<comment type="similarity">
    <text evidence="1">Belongs to the peptidase S1 family.</text>
</comment>
<dbReference type="PRINTS" id="PR00722">
    <property type="entry name" value="CHYMOTRYPSIN"/>
</dbReference>
<dbReference type="Proteomes" id="UP000794436">
    <property type="component" value="Unassembled WGS sequence"/>
</dbReference>
<dbReference type="GO" id="GO:0006508">
    <property type="term" value="P:proteolysis"/>
    <property type="evidence" value="ECO:0007669"/>
    <property type="project" value="InterPro"/>
</dbReference>
<dbReference type="GO" id="GO:0004252">
    <property type="term" value="F:serine-type endopeptidase activity"/>
    <property type="evidence" value="ECO:0007669"/>
    <property type="project" value="UniProtKB-EC"/>
</dbReference>
<dbReference type="InterPro" id="IPR009003">
    <property type="entry name" value="Peptidase_S1_PA"/>
</dbReference>
<evidence type="ECO:0000256" key="3">
    <source>
        <dbReference type="ARBA" id="ARBA00023026"/>
    </source>
</evidence>
<organism evidence="9 10">
    <name type="scientific">Pythium oligandrum</name>
    <name type="common">Mycoparasitic fungus</name>
    <dbReference type="NCBI Taxonomy" id="41045"/>
    <lineage>
        <taxon>Eukaryota</taxon>
        <taxon>Sar</taxon>
        <taxon>Stramenopiles</taxon>
        <taxon>Oomycota</taxon>
        <taxon>Peronosporomycetes</taxon>
        <taxon>Pythiales</taxon>
        <taxon>Pythiaceae</taxon>
        <taxon>Pythium</taxon>
    </lineage>
</organism>
<dbReference type="Pfam" id="PF00089">
    <property type="entry name" value="Trypsin"/>
    <property type="match status" value="1"/>
</dbReference>
<evidence type="ECO:0000313" key="9">
    <source>
        <dbReference type="EMBL" id="TMW64615.1"/>
    </source>
</evidence>
<evidence type="ECO:0000313" key="10">
    <source>
        <dbReference type="Proteomes" id="UP000794436"/>
    </source>
</evidence>
<keyword evidence="2" id="KW-0222">Digestion</keyword>
<feature type="chain" id="PRO_5035420809" description="trypsin" evidence="7">
    <location>
        <begin position="24"/>
        <end position="485"/>
    </location>
</feature>
<evidence type="ECO:0000256" key="5">
    <source>
        <dbReference type="ARBA" id="ARBA00036320"/>
    </source>
</evidence>
<feature type="signal peptide" evidence="7">
    <location>
        <begin position="1"/>
        <end position="23"/>
    </location>
</feature>
<name>A0A8K1CJW9_PYTOL</name>
<dbReference type="EC" id="3.4.21.4" evidence="6"/>
<dbReference type="OrthoDB" id="546450at2759"/>
<feature type="domain" description="Peptidase S1" evidence="8">
    <location>
        <begin position="261"/>
        <end position="481"/>
    </location>
</feature>
<dbReference type="InterPro" id="IPR043504">
    <property type="entry name" value="Peptidase_S1_PA_chymotrypsin"/>
</dbReference>
<dbReference type="PANTHER" id="PTHR24276:SF97">
    <property type="entry name" value="GH13245P2-RELATED"/>
    <property type="match status" value="1"/>
</dbReference>
<dbReference type="InterPro" id="IPR001254">
    <property type="entry name" value="Trypsin_dom"/>
</dbReference>
<dbReference type="Gene3D" id="2.40.10.10">
    <property type="entry name" value="Trypsin-like serine proteases"/>
    <property type="match status" value="1"/>
</dbReference>
<comment type="caution">
    <text evidence="9">The sequence shown here is derived from an EMBL/GenBank/DDBJ whole genome shotgun (WGS) entry which is preliminary data.</text>
</comment>
<protein>
    <recommendedName>
        <fullName evidence="6">trypsin</fullName>
        <ecNumber evidence="6">3.4.21.4</ecNumber>
    </recommendedName>
</protein>
<keyword evidence="10" id="KW-1185">Reference proteome</keyword>
<comment type="catalytic activity">
    <reaction evidence="5">
        <text>Preferential cleavage: Arg-|-Xaa, Lys-|-Xaa.</text>
        <dbReference type="EC" id="3.4.21.4"/>
    </reaction>
</comment>
<keyword evidence="7" id="KW-0732">Signal</keyword>
<dbReference type="EMBL" id="SPLM01000039">
    <property type="protein sequence ID" value="TMW64615.1"/>
    <property type="molecule type" value="Genomic_DNA"/>
</dbReference>
<evidence type="ECO:0000256" key="6">
    <source>
        <dbReference type="ARBA" id="ARBA00038868"/>
    </source>
</evidence>
<dbReference type="SMART" id="SM00020">
    <property type="entry name" value="Tryp_SPc"/>
    <property type="match status" value="1"/>
</dbReference>
<evidence type="ECO:0000259" key="8">
    <source>
        <dbReference type="PROSITE" id="PS50240"/>
    </source>
</evidence>
<dbReference type="PROSITE" id="PS50240">
    <property type="entry name" value="TRYPSIN_DOM"/>
    <property type="match status" value="1"/>
</dbReference>
<dbReference type="InterPro" id="IPR050430">
    <property type="entry name" value="Peptidase_S1"/>
</dbReference>
<proteinExistence type="inferred from homology"/>
<evidence type="ECO:0000256" key="2">
    <source>
        <dbReference type="ARBA" id="ARBA00022757"/>
    </source>
</evidence>
<accession>A0A8K1CJW9</accession>
<dbReference type="InterPro" id="IPR001314">
    <property type="entry name" value="Peptidase_S1A"/>
</dbReference>
<gene>
    <name evidence="9" type="ORF">Poli38472_011495</name>
</gene>